<dbReference type="EMBL" id="LR217715">
    <property type="protein sequence ID" value="VFP83060.1"/>
    <property type="molecule type" value="Genomic_DNA"/>
</dbReference>
<reference evidence="18 19" key="1">
    <citation type="submission" date="2019-02" db="EMBL/GenBank/DDBJ databases">
        <authorList>
            <person name="Manzano-Marin A."/>
            <person name="Manzano-Marin A."/>
        </authorList>
    </citation>
    <scope>NUCLEOTIDE SEQUENCE [LARGE SCALE GENOMIC DNA]</scope>
    <source>
        <strain evidence="18 19">ErCikochiana</strain>
    </source>
</reference>
<dbReference type="GO" id="GO:0019877">
    <property type="term" value="P:diaminopimelate biosynthetic process"/>
    <property type="evidence" value="ECO:0007669"/>
    <property type="project" value="UniProtKB-UniRule"/>
</dbReference>
<dbReference type="GO" id="GO:0050897">
    <property type="term" value="F:cobalt ion binding"/>
    <property type="evidence" value="ECO:0007669"/>
    <property type="project" value="UniProtKB-UniRule"/>
</dbReference>
<evidence type="ECO:0000256" key="7">
    <source>
        <dbReference type="ARBA" id="ARBA00022605"/>
    </source>
</evidence>
<evidence type="ECO:0000256" key="16">
    <source>
        <dbReference type="HAMAP-Rule" id="MF_01690"/>
    </source>
</evidence>
<feature type="binding site" evidence="16">
    <location>
        <position position="68"/>
    </location>
    <ligand>
        <name>Zn(2+)</name>
        <dbReference type="ChEBI" id="CHEBI:29105"/>
        <label>1</label>
    </ligand>
</feature>
<comment type="pathway">
    <text evidence="2 16">Amino-acid biosynthesis; L-lysine biosynthesis via DAP pathway; LL-2,6-diaminopimelate from (S)-tetrahydrodipicolinate (succinylase route): step 3/3.</text>
</comment>
<dbReference type="GO" id="GO:0009014">
    <property type="term" value="F:succinyl-diaminopimelate desuccinylase activity"/>
    <property type="evidence" value="ECO:0007669"/>
    <property type="project" value="UniProtKB-UniRule"/>
</dbReference>
<evidence type="ECO:0000256" key="11">
    <source>
        <dbReference type="ARBA" id="ARBA00022915"/>
    </source>
</evidence>
<feature type="active site" evidence="16">
    <location>
        <position position="70"/>
    </location>
</feature>
<dbReference type="InterPro" id="IPR036264">
    <property type="entry name" value="Bact_exopeptidase_dim_dom"/>
</dbReference>
<feature type="active site" description="Proton acceptor" evidence="16">
    <location>
        <position position="135"/>
    </location>
</feature>
<dbReference type="GO" id="GO:0008777">
    <property type="term" value="F:acetylornithine deacetylase activity"/>
    <property type="evidence" value="ECO:0007669"/>
    <property type="project" value="TreeGrafter"/>
</dbReference>
<dbReference type="SUPFAM" id="SSF53187">
    <property type="entry name" value="Zn-dependent exopeptidases"/>
    <property type="match status" value="1"/>
</dbReference>
<evidence type="ECO:0000256" key="6">
    <source>
        <dbReference type="ARBA" id="ARBA00022391"/>
    </source>
</evidence>
<dbReference type="PANTHER" id="PTHR43808">
    <property type="entry name" value="ACETYLORNITHINE DEACETYLASE"/>
    <property type="match status" value="1"/>
</dbReference>
<keyword evidence="7 16" id="KW-0028">Amino-acid biosynthesis</keyword>
<comment type="subunit">
    <text evidence="4 16">Homodimer.</text>
</comment>
<comment type="catalytic activity">
    <reaction evidence="15 16">
        <text>N-succinyl-(2S,6S)-2,6-diaminopimelate + H2O = (2S,6S)-2,6-diaminopimelate + succinate</text>
        <dbReference type="Rhea" id="RHEA:22608"/>
        <dbReference type="ChEBI" id="CHEBI:15377"/>
        <dbReference type="ChEBI" id="CHEBI:30031"/>
        <dbReference type="ChEBI" id="CHEBI:57609"/>
        <dbReference type="ChEBI" id="CHEBI:58087"/>
        <dbReference type="EC" id="3.5.1.18"/>
    </reaction>
</comment>
<dbReference type="Pfam" id="PF07687">
    <property type="entry name" value="M20_dimer"/>
    <property type="match status" value="1"/>
</dbReference>
<comment type="function">
    <text evidence="16">Catalyzes the hydrolysis of N-succinyl-L,L-diaminopimelic acid (SDAP), forming succinate and LL-2,6-diaminopimelate (DAP), an intermediate involved in the bacterial biosynthesis of lysine and meso-diaminopimelic acid, an essential component of bacterial cell walls.</text>
</comment>
<dbReference type="InterPro" id="IPR005941">
    <property type="entry name" value="DapE_proteobac"/>
</dbReference>
<feature type="binding site" evidence="16">
    <location>
        <position position="350"/>
    </location>
    <ligand>
        <name>Zn(2+)</name>
        <dbReference type="ChEBI" id="CHEBI:29105"/>
        <label>2</label>
    </ligand>
</feature>
<keyword evidence="12 16" id="KW-0457">Lysine biosynthesis</keyword>
<evidence type="ECO:0000256" key="2">
    <source>
        <dbReference type="ARBA" id="ARBA00005130"/>
    </source>
</evidence>
<dbReference type="UniPathway" id="UPA00034">
    <property type="reaction ID" value="UER00021"/>
</dbReference>
<evidence type="ECO:0000256" key="3">
    <source>
        <dbReference type="ARBA" id="ARBA00006746"/>
    </source>
</evidence>
<evidence type="ECO:0000313" key="19">
    <source>
        <dbReference type="Proteomes" id="UP000294368"/>
    </source>
</evidence>
<evidence type="ECO:0000256" key="13">
    <source>
        <dbReference type="ARBA" id="ARBA00023285"/>
    </source>
</evidence>
<evidence type="ECO:0000256" key="1">
    <source>
        <dbReference type="ARBA" id="ARBA00001941"/>
    </source>
</evidence>
<dbReference type="GO" id="GO:0008270">
    <property type="term" value="F:zinc ion binding"/>
    <property type="evidence" value="ECO:0007669"/>
    <property type="project" value="UniProtKB-UniRule"/>
</dbReference>
<dbReference type="GO" id="GO:0006526">
    <property type="term" value="P:L-arginine biosynthetic process"/>
    <property type="evidence" value="ECO:0007669"/>
    <property type="project" value="TreeGrafter"/>
</dbReference>
<protein>
    <recommendedName>
        <fullName evidence="6 16">Succinyl-diaminopimelate desuccinylase</fullName>
        <shortName evidence="16">SDAP desuccinylase</shortName>
        <ecNumber evidence="5 16">3.5.1.18</ecNumber>
    </recommendedName>
    <alternativeName>
        <fullName evidence="14 16">N-succinyl-LL-2,6-diaminoheptanedioate amidohydrolase</fullName>
    </alternativeName>
</protein>
<evidence type="ECO:0000256" key="14">
    <source>
        <dbReference type="ARBA" id="ARBA00031891"/>
    </source>
</evidence>
<evidence type="ECO:0000256" key="5">
    <source>
        <dbReference type="ARBA" id="ARBA00011921"/>
    </source>
</evidence>
<keyword evidence="11 16" id="KW-0220">Diaminopimelate biosynthesis</keyword>
<dbReference type="PANTHER" id="PTHR43808:SF31">
    <property type="entry name" value="N-ACETYL-L-CITRULLINE DEACETYLASE"/>
    <property type="match status" value="1"/>
</dbReference>
<dbReference type="Pfam" id="PF01546">
    <property type="entry name" value="Peptidase_M20"/>
    <property type="match status" value="1"/>
</dbReference>
<dbReference type="FunFam" id="3.40.630.10:FF:000005">
    <property type="entry name" value="Succinyl-diaminopimelate desuccinylase"/>
    <property type="match status" value="1"/>
</dbReference>
<dbReference type="CDD" id="cd03891">
    <property type="entry name" value="M20_DapE_proteobac"/>
    <property type="match status" value="1"/>
</dbReference>
<evidence type="ECO:0000256" key="10">
    <source>
        <dbReference type="ARBA" id="ARBA00022833"/>
    </source>
</evidence>
<dbReference type="NCBIfam" id="TIGR01246">
    <property type="entry name" value="dapE_proteo"/>
    <property type="match status" value="1"/>
</dbReference>
<feature type="binding site" evidence="16">
    <location>
        <position position="136"/>
    </location>
    <ligand>
        <name>Zn(2+)</name>
        <dbReference type="ChEBI" id="CHEBI:29105"/>
        <label>2</label>
    </ligand>
</feature>
<gene>
    <name evidence="16 18" type="primary">dapE</name>
    <name evidence="18" type="ORF">ERCIKOCA2762_296</name>
</gene>
<dbReference type="InterPro" id="IPR050072">
    <property type="entry name" value="Peptidase_M20A"/>
</dbReference>
<proteinExistence type="inferred from homology"/>
<keyword evidence="8 16" id="KW-0479">Metal-binding</keyword>
<keyword evidence="13 16" id="KW-0170">Cobalt</keyword>
<evidence type="ECO:0000259" key="17">
    <source>
        <dbReference type="Pfam" id="PF07687"/>
    </source>
</evidence>
<dbReference type="GO" id="GO:0009089">
    <property type="term" value="P:lysine biosynthetic process via diaminopimelate"/>
    <property type="evidence" value="ECO:0007669"/>
    <property type="project" value="UniProtKB-UniRule"/>
</dbReference>
<feature type="binding site" evidence="16">
    <location>
        <position position="101"/>
    </location>
    <ligand>
        <name>Zn(2+)</name>
        <dbReference type="ChEBI" id="CHEBI:29105"/>
        <label>2</label>
    </ligand>
</feature>
<evidence type="ECO:0000256" key="9">
    <source>
        <dbReference type="ARBA" id="ARBA00022801"/>
    </source>
</evidence>
<keyword evidence="10 16" id="KW-0862">Zinc</keyword>
<dbReference type="Proteomes" id="UP000294368">
    <property type="component" value="Chromosome"/>
</dbReference>
<evidence type="ECO:0000256" key="15">
    <source>
        <dbReference type="ARBA" id="ARBA00051301"/>
    </source>
</evidence>
<accession>A0A451D9U4</accession>
<dbReference type="InterPro" id="IPR011650">
    <property type="entry name" value="Peptidase_M20_dimer"/>
</dbReference>
<evidence type="ECO:0000256" key="4">
    <source>
        <dbReference type="ARBA" id="ARBA00011738"/>
    </source>
</evidence>
<comment type="similarity">
    <text evidence="3 16">Belongs to the peptidase M20A family. DapE subfamily.</text>
</comment>
<organism evidence="18 19">
    <name type="scientific">Candidatus Erwinia haradaeae</name>
    <dbReference type="NCBI Taxonomy" id="1922217"/>
    <lineage>
        <taxon>Bacteria</taxon>
        <taxon>Pseudomonadati</taxon>
        <taxon>Pseudomonadota</taxon>
        <taxon>Gammaproteobacteria</taxon>
        <taxon>Enterobacterales</taxon>
        <taxon>Erwiniaceae</taxon>
        <taxon>Erwinia</taxon>
    </lineage>
</organism>
<feature type="binding site" evidence="16">
    <location>
        <position position="101"/>
    </location>
    <ligand>
        <name>Zn(2+)</name>
        <dbReference type="ChEBI" id="CHEBI:29105"/>
        <label>1</label>
    </ligand>
</feature>
<dbReference type="AlphaFoldDB" id="A0A451D9U4"/>
<dbReference type="SUPFAM" id="SSF55031">
    <property type="entry name" value="Bacterial exopeptidase dimerisation domain"/>
    <property type="match status" value="1"/>
</dbReference>
<dbReference type="Gene3D" id="3.40.630.10">
    <property type="entry name" value="Zn peptidases"/>
    <property type="match status" value="2"/>
</dbReference>
<comment type="cofactor">
    <cofactor evidence="1">
        <name>Co(2+)</name>
        <dbReference type="ChEBI" id="CHEBI:48828"/>
    </cofactor>
</comment>
<sequence>MTISCPILALTQQLVCRPSISPHDAGCQDILMSRLQKIGFTIEILEISNTLNFWAWRGHGKTLVFAGHTDVVPAGDPKLWMYPPFQLTVQNGVLFGRGVADMKGALASMIVAAERFVNMHEHHIGRLAFLITSDEETSGAHGTVKMLEKLMIRNERLEYCLIGEPTSTKVIGDIVKNGRRGSMTANLHVHGIQGHIAYPYLADNPIHRVIPALHELILIEWDTGNIFFPPTTMQIYNIQPSSVTSNIIPGDCCIEFNFRFNNQITELMIQERVQEVLNRHQLQYDILWNISRQPFFTPRGYFLDEVLNAVEHCTHHSPQLSTAGGASDGCFFHKIGAQVVELGLVNSTIHQINECAKASDLQLLSQVYQRIMENIVMSSR</sequence>
<dbReference type="EC" id="3.5.1.18" evidence="5 16"/>
<evidence type="ECO:0000256" key="12">
    <source>
        <dbReference type="ARBA" id="ARBA00023154"/>
    </source>
</evidence>
<evidence type="ECO:0000256" key="8">
    <source>
        <dbReference type="ARBA" id="ARBA00022723"/>
    </source>
</evidence>
<feature type="domain" description="Peptidase M20 dimerisation" evidence="17">
    <location>
        <begin position="177"/>
        <end position="284"/>
    </location>
</feature>
<keyword evidence="9 16" id="KW-0378">Hydrolase</keyword>
<dbReference type="NCBIfam" id="NF009557">
    <property type="entry name" value="PRK13009.1"/>
    <property type="match status" value="1"/>
</dbReference>
<evidence type="ECO:0000313" key="18">
    <source>
        <dbReference type="EMBL" id="VFP83060.1"/>
    </source>
</evidence>
<comment type="cofactor">
    <cofactor evidence="16">
        <name>Zn(2+)</name>
        <dbReference type="ChEBI" id="CHEBI:29105"/>
    </cofactor>
    <cofactor evidence="16">
        <name>Co(2+)</name>
        <dbReference type="ChEBI" id="CHEBI:48828"/>
    </cofactor>
    <text evidence="16">Binds 2 Zn(2+) or Co(2+) ions per subunit.</text>
</comment>
<dbReference type="InterPro" id="IPR002933">
    <property type="entry name" value="Peptidase_M20"/>
</dbReference>
<feature type="binding site" evidence="16">
    <location>
        <position position="164"/>
    </location>
    <ligand>
        <name>Zn(2+)</name>
        <dbReference type="ChEBI" id="CHEBI:29105"/>
        <label>1</label>
    </ligand>
</feature>
<name>A0A451D9U4_9GAMM</name>
<dbReference type="HAMAP" id="MF_01690">
    <property type="entry name" value="DapE"/>
    <property type="match status" value="1"/>
</dbReference>